<dbReference type="InterPro" id="IPR029052">
    <property type="entry name" value="Metallo-depent_PP-like"/>
</dbReference>
<reference evidence="3 4" key="1">
    <citation type="journal article" date="2017" name="Gigascience">
        <title>Genome sequence of the small brown planthopper, Laodelphax striatellus.</title>
        <authorList>
            <person name="Zhu J."/>
            <person name="Jiang F."/>
            <person name="Wang X."/>
            <person name="Yang P."/>
            <person name="Bao Y."/>
            <person name="Zhao W."/>
            <person name="Wang W."/>
            <person name="Lu H."/>
            <person name="Wang Q."/>
            <person name="Cui N."/>
            <person name="Li J."/>
            <person name="Chen X."/>
            <person name="Luo L."/>
            <person name="Yu J."/>
            <person name="Kang L."/>
            <person name="Cui F."/>
        </authorList>
    </citation>
    <scope>NUCLEOTIDE SEQUENCE [LARGE SCALE GENOMIC DNA]</scope>
    <source>
        <strain evidence="3">Lst14</strain>
    </source>
</reference>
<keyword evidence="4" id="KW-1185">Reference proteome</keyword>
<dbReference type="InterPro" id="IPR024201">
    <property type="entry name" value="Calcineurin-like_Pesterase"/>
</dbReference>
<name>A0A482XE99_LAOST</name>
<dbReference type="InterPro" id="IPR051693">
    <property type="entry name" value="UPF0046_metallophosphoest"/>
</dbReference>
<protein>
    <recommendedName>
        <fullName evidence="2">Calcineurin-like phosphoesterase domain-containing protein</fullName>
    </recommendedName>
</protein>
<evidence type="ECO:0000313" key="4">
    <source>
        <dbReference type="Proteomes" id="UP000291343"/>
    </source>
</evidence>
<dbReference type="SUPFAM" id="SSF56300">
    <property type="entry name" value="Metallo-dependent phosphatases"/>
    <property type="match status" value="1"/>
</dbReference>
<dbReference type="SMR" id="A0A482XE99"/>
<evidence type="ECO:0000256" key="1">
    <source>
        <dbReference type="ARBA" id="ARBA00007993"/>
    </source>
</evidence>
<accession>A0A482XE99</accession>
<sequence length="284" mass="31989">MCDTEAKGIEVHPLTNDPSEVWMEIFESQTFIEVDFQVSEECDINKVRIVCMSDTHSKTSKFHFDKIPDGDIFIHAGDFTFFGRADEVIQFNEWLGKLPHKYKIVIAGNHELWFDENFVSGRENESETLSSEKLEPKDHLTNCIYLQDDAVTLYGLKIYGTPWQPEYSHLAFNLTRGKACLAKWDLIPADTDILVTHTPPLGRGDLCRSGVRAGCCELLATVQKRVRPSYHVFGHIHEGYGVTSDGQTIYVNASTCNVKYVAVNPPIVFDVPLPPGFTKDGSVQ</sequence>
<comment type="caution">
    <text evidence="3">The sequence shown here is derived from an EMBL/GenBank/DDBJ whole genome shotgun (WGS) entry which is preliminary data.</text>
</comment>
<gene>
    <name evidence="3" type="ORF">LSTR_LSTR009238</name>
</gene>
<dbReference type="EMBL" id="QKKF02012532">
    <property type="protein sequence ID" value="RZF43641.1"/>
    <property type="molecule type" value="Genomic_DNA"/>
</dbReference>
<dbReference type="AlphaFoldDB" id="A0A482XE99"/>
<dbReference type="Pfam" id="PF00149">
    <property type="entry name" value="Metallophos"/>
    <property type="match status" value="1"/>
</dbReference>
<comment type="similarity">
    <text evidence="1">Belongs to the UPF0046 family.</text>
</comment>
<dbReference type="CDD" id="cd07379">
    <property type="entry name" value="MPP_239FB"/>
    <property type="match status" value="1"/>
</dbReference>
<dbReference type="GO" id="GO:0016787">
    <property type="term" value="F:hydrolase activity"/>
    <property type="evidence" value="ECO:0007669"/>
    <property type="project" value="InterPro"/>
</dbReference>
<evidence type="ECO:0000313" key="3">
    <source>
        <dbReference type="EMBL" id="RZF43641.1"/>
    </source>
</evidence>
<dbReference type="STRING" id="195883.A0A482XE99"/>
<dbReference type="InParanoid" id="A0A482XE99"/>
<proteinExistence type="inferred from homology"/>
<dbReference type="PIRSF" id="PIRSF035808">
    <property type="entry name" value="Pdiesterase_Brain_239"/>
    <property type="match status" value="1"/>
</dbReference>
<dbReference type="InterPro" id="IPR004843">
    <property type="entry name" value="Calcineurin-like_PHP"/>
</dbReference>
<dbReference type="OrthoDB" id="630188at2759"/>
<feature type="domain" description="Calcineurin-like phosphoesterase" evidence="2">
    <location>
        <begin position="48"/>
        <end position="238"/>
    </location>
</feature>
<evidence type="ECO:0000259" key="2">
    <source>
        <dbReference type="Pfam" id="PF00149"/>
    </source>
</evidence>
<organism evidence="3 4">
    <name type="scientific">Laodelphax striatellus</name>
    <name type="common">Small brown planthopper</name>
    <name type="synonym">Delphax striatella</name>
    <dbReference type="NCBI Taxonomy" id="195883"/>
    <lineage>
        <taxon>Eukaryota</taxon>
        <taxon>Metazoa</taxon>
        <taxon>Ecdysozoa</taxon>
        <taxon>Arthropoda</taxon>
        <taxon>Hexapoda</taxon>
        <taxon>Insecta</taxon>
        <taxon>Pterygota</taxon>
        <taxon>Neoptera</taxon>
        <taxon>Paraneoptera</taxon>
        <taxon>Hemiptera</taxon>
        <taxon>Auchenorrhyncha</taxon>
        <taxon>Fulgoroidea</taxon>
        <taxon>Delphacidae</taxon>
        <taxon>Criomorphinae</taxon>
        <taxon>Laodelphax</taxon>
    </lineage>
</organism>
<dbReference type="PANTHER" id="PTHR12905">
    <property type="entry name" value="METALLOPHOSPHOESTERASE"/>
    <property type="match status" value="1"/>
</dbReference>
<dbReference type="Gene3D" id="3.60.21.10">
    <property type="match status" value="1"/>
</dbReference>
<dbReference type="PANTHER" id="PTHR12905:SF0">
    <property type="entry name" value="CALCINEURIN-LIKE PHOSPHOESTERASE DOMAIN-CONTAINING PROTEIN"/>
    <property type="match status" value="1"/>
</dbReference>
<dbReference type="Proteomes" id="UP000291343">
    <property type="component" value="Unassembled WGS sequence"/>
</dbReference>